<name>A0A0B1SQ34_OESDE</name>
<reference evidence="3 4" key="1">
    <citation type="submission" date="2014-03" db="EMBL/GenBank/DDBJ databases">
        <title>Draft genome of the hookworm Oesophagostomum dentatum.</title>
        <authorList>
            <person name="Mitreva M."/>
        </authorList>
    </citation>
    <scope>NUCLEOTIDE SEQUENCE [LARGE SCALE GENOMIC DNA]</scope>
    <source>
        <strain evidence="3 4">OD-Hann</strain>
    </source>
</reference>
<feature type="domain" description="C6" evidence="2">
    <location>
        <begin position="31"/>
        <end position="121"/>
    </location>
</feature>
<keyword evidence="1" id="KW-0732">Signal</keyword>
<organism evidence="3 4">
    <name type="scientific">Oesophagostomum dentatum</name>
    <name type="common">Nodular worm</name>
    <dbReference type="NCBI Taxonomy" id="61180"/>
    <lineage>
        <taxon>Eukaryota</taxon>
        <taxon>Metazoa</taxon>
        <taxon>Ecdysozoa</taxon>
        <taxon>Nematoda</taxon>
        <taxon>Chromadorea</taxon>
        <taxon>Rhabditida</taxon>
        <taxon>Rhabditina</taxon>
        <taxon>Rhabditomorpha</taxon>
        <taxon>Strongyloidea</taxon>
        <taxon>Strongylidae</taxon>
        <taxon>Oesophagostomum</taxon>
    </lineage>
</organism>
<evidence type="ECO:0000259" key="2">
    <source>
        <dbReference type="SMART" id="SM01048"/>
    </source>
</evidence>
<dbReference type="AlphaFoldDB" id="A0A0B1SQ34"/>
<gene>
    <name evidence="3" type="ORF">OESDEN_12784</name>
</gene>
<evidence type="ECO:0000313" key="4">
    <source>
        <dbReference type="Proteomes" id="UP000053660"/>
    </source>
</evidence>
<accession>A0A0B1SQ34</accession>
<keyword evidence="4" id="KW-1185">Reference proteome</keyword>
<evidence type="ECO:0000256" key="1">
    <source>
        <dbReference type="SAM" id="SignalP"/>
    </source>
</evidence>
<dbReference type="Pfam" id="PF01681">
    <property type="entry name" value="C6"/>
    <property type="match status" value="1"/>
</dbReference>
<sequence>MTRILRSALVFALIGIVTVHSAATVPICGKCLPRTVTRIAASGAGTVTPTVKMLANTAAGCRRMNVICTAPATATTGSMEFNGAFGGPYEGKTITATLTCDATQRWRFTKGTVLIIKSVSCMYV</sequence>
<dbReference type="OrthoDB" id="5802645at2759"/>
<evidence type="ECO:0000313" key="3">
    <source>
        <dbReference type="EMBL" id="KHJ87443.1"/>
    </source>
</evidence>
<proteinExistence type="predicted"/>
<protein>
    <recommendedName>
        <fullName evidence="2">C6 domain-containing protein</fullName>
    </recommendedName>
</protein>
<dbReference type="SMART" id="SM01048">
    <property type="entry name" value="C6"/>
    <property type="match status" value="1"/>
</dbReference>
<dbReference type="InterPro" id="IPR002601">
    <property type="entry name" value="C6_domain"/>
</dbReference>
<dbReference type="Proteomes" id="UP000053660">
    <property type="component" value="Unassembled WGS sequence"/>
</dbReference>
<feature type="chain" id="PRO_5002081688" description="C6 domain-containing protein" evidence="1">
    <location>
        <begin position="25"/>
        <end position="124"/>
    </location>
</feature>
<feature type="signal peptide" evidence="1">
    <location>
        <begin position="1"/>
        <end position="24"/>
    </location>
</feature>
<dbReference type="EMBL" id="KN557754">
    <property type="protein sequence ID" value="KHJ87443.1"/>
    <property type="molecule type" value="Genomic_DNA"/>
</dbReference>